<dbReference type="CDD" id="cd06582">
    <property type="entry name" value="TM_PBP1_LivH_like"/>
    <property type="match status" value="1"/>
</dbReference>
<feature type="transmembrane region" description="Helical" evidence="9">
    <location>
        <begin position="225"/>
        <end position="251"/>
    </location>
</feature>
<gene>
    <name evidence="10" type="ORF">GA0111570_11528</name>
</gene>
<evidence type="ECO:0000256" key="3">
    <source>
        <dbReference type="ARBA" id="ARBA00022475"/>
    </source>
</evidence>
<dbReference type="GO" id="GO:0022857">
    <property type="term" value="F:transmembrane transporter activity"/>
    <property type="evidence" value="ECO:0007669"/>
    <property type="project" value="InterPro"/>
</dbReference>
<evidence type="ECO:0000256" key="1">
    <source>
        <dbReference type="ARBA" id="ARBA00004651"/>
    </source>
</evidence>
<organism evidence="10 11">
    <name type="scientific">Raineyella antarctica</name>
    <dbReference type="NCBI Taxonomy" id="1577474"/>
    <lineage>
        <taxon>Bacteria</taxon>
        <taxon>Bacillati</taxon>
        <taxon>Actinomycetota</taxon>
        <taxon>Actinomycetes</taxon>
        <taxon>Propionibacteriales</taxon>
        <taxon>Propionibacteriaceae</taxon>
        <taxon>Raineyella</taxon>
    </lineage>
</organism>
<dbReference type="InterPro" id="IPR001851">
    <property type="entry name" value="ABC_transp_permease"/>
</dbReference>
<dbReference type="GO" id="GO:0006865">
    <property type="term" value="P:amino acid transport"/>
    <property type="evidence" value="ECO:0007669"/>
    <property type="project" value="UniProtKB-KW"/>
</dbReference>
<keyword evidence="2" id="KW-0813">Transport</keyword>
<comment type="subcellular location">
    <subcellularLocation>
        <location evidence="1">Cell membrane</location>
        <topology evidence="1">Multi-pass membrane protein</topology>
    </subcellularLocation>
</comment>
<dbReference type="RefSeq" id="WP_092613653.1">
    <property type="nucleotide sequence ID" value="NZ_FMYF01000015.1"/>
</dbReference>
<feature type="transmembrane region" description="Helical" evidence="9">
    <location>
        <begin position="142"/>
        <end position="162"/>
    </location>
</feature>
<dbReference type="Proteomes" id="UP000199086">
    <property type="component" value="Unassembled WGS sequence"/>
</dbReference>
<evidence type="ECO:0000256" key="5">
    <source>
        <dbReference type="ARBA" id="ARBA00022970"/>
    </source>
</evidence>
<dbReference type="PANTHER" id="PTHR11795:SF442">
    <property type="entry name" value="ABC TRANSPORTER ATP-BINDING PROTEIN"/>
    <property type="match status" value="1"/>
</dbReference>
<feature type="transmembrane region" description="Helical" evidence="9">
    <location>
        <begin position="258"/>
        <end position="279"/>
    </location>
</feature>
<dbReference type="STRING" id="1577474.GA0111570_11528"/>
<evidence type="ECO:0000313" key="11">
    <source>
        <dbReference type="Proteomes" id="UP000199086"/>
    </source>
</evidence>
<evidence type="ECO:0000256" key="8">
    <source>
        <dbReference type="ARBA" id="ARBA00037998"/>
    </source>
</evidence>
<dbReference type="Pfam" id="PF02653">
    <property type="entry name" value="BPD_transp_2"/>
    <property type="match status" value="1"/>
</dbReference>
<dbReference type="InterPro" id="IPR052157">
    <property type="entry name" value="BCAA_transport_permease"/>
</dbReference>
<dbReference type="EMBL" id="FMYF01000015">
    <property type="protein sequence ID" value="SDC03661.1"/>
    <property type="molecule type" value="Genomic_DNA"/>
</dbReference>
<feature type="transmembrane region" description="Helical" evidence="9">
    <location>
        <begin position="12"/>
        <end position="33"/>
    </location>
</feature>
<evidence type="ECO:0000256" key="4">
    <source>
        <dbReference type="ARBA" id="ARBA00022692"/>
    </source>
</evidence>
<feature type="transmembrane region" description="Helical" evidence="9">
    <location>
        <begin position="99"/>
        <end position="117"/>
    </location>
</feature>
<accession>A0A1G6IB11</accession>
<feature type="transmembrane region" description="Helical" evidence="9">
    <location>
        <begin position="64"/>
        <end position="87"/>
    </location>
</feature>
<keyword evidence="3" id="KW-1003">Cell membrane</keyword>
<sequence length="295" mass="29323">MDWFVANSVTMVNGIALGAVLFIVAIGLSLVFGTMDVLNLAHGSIALIGAYVGVAVLGGGASSALSFAAVLVAALVGLLAGVLLAVLTTSVRDHLRQAMLTLGVAMIVGDLLLMVFGGDVKTVPPPPALAGSVPFLGAPYPVYRLVLIGVGLVVGIGLWLLLEKTTIGAVVRATVNDRGMVEAIGVRTRLVLAGVFGGGAALAAVGGLIASPLMGAQPGNDNLMLVYALVIVVIGGLGSLKGAAVGALLVGEVQTVGVALLSGYASFLMFAVMAAILLIKPAGLLPSKHGHGGGH</sequence>
<keyword evidence="5" id="KW-0029">Amino-acid transport</keyword>
<dbReference type="PANTHER" id="PTHR11795">
    <property type="entry name" value="BRANCHED-CHAIN AMINO ACID TRANSPORT SYSTEM PERMEASE PROTEIN LIVH"/>
    <property type="match status" value="1"/>
</dbReference>
<dbReference type="AlphaFoldDB" id="A0A1G6IB11"/>
<comment type="similarity">
    <text evidence="8">Belongs to the binding-protein-dependent transport system permease family. LivHM subfamily.</text>
</comment>
<evidence type="ECO:0000313" key="10">
    <source>
        <dbReference type="EMBL" id="SDC03661.1"/>
    </source>
</evidence>
<protein>
    <submittedName>
        <fullName evidence="10">Amino acid/amide ABC transporter membrane protein 1, HAAT family</fullName>
    </submittedName>
</protein>
<keyword evidence="4 9" id="KW-0812">Transmembrane</keyword>
<name>A0A1G6IB11_9ACTN</name>
<feature type="transmembrane region" description="Helical" evidence="9">
    <location>
        <begin position="40"/>
        <end position="58"/>
    </location>
</feature>
<keyword evidence="7 9" id="KW-0472">Membrane</keyword>
<evidence type="ECO:0000256" key="7">
    <source>
        <dbReference type="ARBA" id="ARBA00023136"/>
    </source>
</evidence>
<feature type="transmembrane region" description="Helical" evidence="9">
    <location>
        <begin position="190"/>
        <end position="213"/>
    </location>
</feature>
<keyword evidence="11" id="KW-1185">Reference proteome</keyword>
<evidence type="ECO:0000256" key="9">
    <source>
        <dbReference type="SAM" id="Phobius"/>
    </source>
</evidence>
<keyword evidence="6 9" id="KW-1133">Transmembrane helix</keyword>
<evidence type="ECO:0000256" key="2">
    <source>
        <dbReference type="ARBA" id="ARBA00022448"/>
    </source>
</evidence>
<evidence type="ECO:0000256" key="6">
    <source>
        <dbReference type="ARBA" id="ARBA00022989"/>
    </source>
</evidence>
<proteinExistence type="inferred from homology"/>
<dbReference type="OrthoDB" id="9807115at2"/>
<dbReference type="GO" id="GO:0005886">
    <property type="term" value="C:plasma membrane"/>
    <property type="evidence" value="ECO:0007669"/>
    <property type="project" value="UniProtKB-SubCell"/>
</dbReference>
<reference evidence="10 11" key="1">
    <citation type="submission" date="2016-06" db="EMBL/GenBank/DDBJ databases">
        <authorList>
            <person name="Olsen C.W."/>
            <person name="Carey S."/>
            <person name="Hinshaw L."/>
            <person name="Karasin A.I."/>
        </authorList>
    </citation>
    <scope>NUCLEOTIDE SEQUENCE [LARGE SCALE GENOMIC DNA]</scope>
    <source>
        <strain evidence="10 11">LZ-22</strain>
    </source>
</reference>